<dbReference type="RefSeq" id="WP_123399407.1">
    <property type="nucleotide sequence ID" value="NZ_RJVI01000001.1"/>
</dbReference>
<comment type="function">
    <text evidence="8">F(1)F(0) ATP synthase produces ATP from ADP in the presence of a proton or sodium gradient. F-type ATPases consist of two structural domains, F(1) containing the extramembraneous catalytic core and F(0) containing the membrane proton channel, linked together by a central stalk and a peripheral stalk. During catalysis, ATP synthesis in the catalytic domain of F(1) is coupled via a rotary mechanism of the central stalk subunits to proton translocation.</text>
</comment>
<dbReference type="GO" id="GO:0046933">
    <property type="term" value="F:proton-transporting ATP synthase activity, rotational mechanism"/>
    <property type="evidence" value="ECO:0007669"/>
    <property type="project" value="UniProtKB-UniRule"/>
</dbReference>
<comment type="caution">
    <text evidence="9">The sequence shown here is derived from an EMBL/GenBank/DDBJ whole genome shotgun (WGS) entry which is preliminary data.</text>
</comment>
<evidence type="ECO:0000256" key="2">
    <source>
        <dbReference type="ARBA" id="ARBA00022448"/>
    </source>
</evidence>
<dbReference type="Pfam" id="PF00213">
    <property type="entry name" value="OSCP"/>
    <property type="match status" value="1"/>
</dbReference>
<keyword evidence="2 8" id="KW-0813">Transport</keyword>
<gene>
    <name evidence="8" type="primary">atpH</name>
    <name evidence="9" type="ORF">EDC57_0228</name>
</gene>
<dbReference type="NCBIfam" id="TIGR01145">
    <property type="entry name" value="ATP_synt_delta"/>
    <property type="match status" value="1"/>
</dbReference>
<keyword evidence="5 8" id="KW-0472">Membrane</keyword>
<dbReference type="SUPFAM" id="SSF47928">
    <property type="entry name" value="N-terminal domain of the delta subunit of the F1F0-ATP synthase"/>
    <property type="match status" value="1"/>
</dbReference>
<evidence type="ECO:0000256" key="4">
    <source>
        <dbReference type="ARBA" id="ARBA00023065"/>
    </source>
</evidence>
<dbReference type="InterPro" id="IPR000711">
    <property type="entry name" value="ATPase_OSCP/dsu"/>
</dbReference>
<name>A0A3N1Y9P0_9GAMM</name>
<evidence type="ECO:0000256" key="6">
    <source>
        <dbReference type="ARBA" id="ARBA00023196"/>
    </source>
</evidence>
<keyword evidence="3 8" id="KW-0375">Hydrogen ion transport</keyword>
<evidence type="ECO:0000256" key="5">
    <source>
        <dbReference type="ARBA" id="ARBA00023136"/>
    </source>
</evidence>
<dbReference type="OrthoDB" id="9816221at2"/>
<dbReference type="Proteomes" id="UP000276634">
    <property type="component" value="Unassembled WGS sequence"/>
</dbReference>
<evidence type="ECO:0000256" key="3">
    <source>
        <dbReference type="ARBA" id="ARBA00022781"/>
    </source>
</evidence>
<dbReference type="InterPro" id="IPR020781">
    <property type="entry name" value="ATPase_OSCP/d_CS"/>
</dbReference>
<keyword evidence="6 8" id="KW-0139">CF(1)</keyword>
<evidence type="ECO:0000313" key="9">
    <source>
        <dbReference type="EMBL" id="ROR34332.1"/>
    </source>
</evidence>
<proteinExistence type="inferred from homology"/>
<dbReference type="InterPro" id="IPR026015">
    <property type="entry name" value="ATP_synth_OSCP/delta_N_sf"/>
</dbReference>
<comment type="similarity">
    <text evidence="8">Belongs to the ATPase delta chain family.</text>
</comment>
<protein>
    <recommendedName>
        <fullName evidence="8">ATP synthase subunit delta</fullName>
    </recommendedName>
    <alternativeName>
        <fullName evidence="8">ATP synthase F(1) sector subunit delta</fullName>
    </alternativeName>
    <alternativeName>
        <fullName evidence="8">F-type ATPase subunit delta</fullName>
        <shortName evidence="8">F-ATPase subunit delta</shortName>
    </alternativeName>
</protein>
<comment type="function">
    <text evidence="8">This protein is part of the stalk that links CF(0) to CF(1). It either transmits conformational changes from CF(0) to CF(1) or is implicated in proton conduction.</text>
</comment>
<dbReference type="Gene3D" id="1.10.520.20">
    <property type="entry name" value="N-terminal domain of the delta subunit of the F1F0-ATP synthase"/>
    <property type="match status" value="1"/>
</dbReference>
<keyword evidence="4 8" id="KW-0406">Ion transport</keyword>
<keyword evidence="7 8" id="KW-0066">ATP synthesis</keyword>
<dbReference type="NCBIfam" id="NF004402">
    <property type="entry name" value="PRK05758.2-2"/>
    <property type="match status" value="1"/>
</dbReference>
<keyword evidence="10" id="KW-1185">Reference proteome</keyword>
<dbReference type="GO" id="GO:0005886">
    <property type="term" value="C:plasma membrane"/>
    <property type="evidence" value="ECO:0007669"/>
    <property type="project" value="UniProtKB-SubCell"/>
</dbReference>
<evidence type="ECO:0000256" key="1">
    <source>
        <dbReference type="ARBA" id="ARBA00004370"/>
    </source>
</evidence>
<evidence type="ECO:0000256" key="7">
    <source>
        <dbReference type="ARBA" id="ARBA00023310"/>
    </source>
</evidence>
<dbReference type="HAMAP" id="MF_01416">
    <property type="entry name" value="ATP_synth_delta_bact"/>
    <property type="match status" value="1"/>
</dbReference>
<evidence type="ECO:0000256" key="8">
    <source>
        <dbReference type="HAMAP-Rule" id="MF_01416"/>
    </source>
</evidence>
<dbReference type="GO" id="GO:0045259">
    <property type="term" value="C:proton-transporting ATP synthase complex"/>
    <property type="evidence" value="ECO:0007669"/>
    <property type="project" value="UniProtKB-KW"/>
</dbReference>
<organism evidence="9 10">
    <name type="scientific">Inmirania thermothiophila</name>
    <dbReference type="NCBI Taxonomy" id="1750597"/>
    <lineage>
        <taxon>Bacteria</taxon>
        <taxon>Pseudomonadati</taxon>
        <taxon>Pseudomonadota</taxon>
        <taxon>Gammaproteobacteria</taxon>
        <taxon>Chromatiales</taxon>
        <taxon>Ectothiorhodospiraceae</taxon>
        <taxon>Inmirania</taxon>
    </lineage>
</organism>
<accession>A0A3N1Y9P0</accession>
<dbReference type="PANTHER" id="PTHR11910">
    <property type="entry name" value="ATP SYNTHASE DELTA CHAIN"/>
    <property type="match status" value="1"/>
</dbReference>
<comment type="subcellular location">
    <subcellularLocation>
        <location evidence="8">Cell membrane</location>
        <topology evidence="8">Peripheral membrane protein</topology>
    </subcellularLocation>
    <subcellularLocation>
        <location evidence="1">Membrane</location>
    </subcellularLocation>
</comment>
<evidence type="ECO:0000313" key="10">
    <source>
        <dbReference type="Proteomes" id="UP000276634"/>
    </source>
</evidence>
<dbReference type="AlphaFoldDB" id="A0A3N1Y9P0"/>
<dbReference type="PROSITE" id="PS00389">
    <property type="entry name" value="ATPASE_DELTA"/>
    <property type="match status" value="1"/>
</dbReference>
<keyword evidence="8" id="KW-1003">Cell membrane</keyword>
<dbReference type="EMBL" id="RJVI01000001">
    <property type="protein sequence ID" value="ROR34332.1"/>
    <property type="molecule type" value="Genomic_DNA"/>
</dbReference>
<reference evidence="9 10" key="1">
    <citation type="submission" date="2018-11" db="EMBL/GenBank/DDBJ databases">
        <title>Genomic Encyclopedia of Type Strains, Phase IV (KMG-IV): sequencing the most valuable type-strain genomes for metagenomic binning, comparative biology and taxonomic classification.</title>
        <authorList>
            <person name="Goeker M."/>
        </authorList>
    </citation>
    <scope>NUCLEOTIDE SEQUENCE [LARGE SCALE GENOMIC DNA]</scope>
    <source>
        <strain evidence="9 10">DSM 100275</strain>
    </source>
</reference>
<sequence>MAELITVARPYARAVFELARERGELELWSRRLQDLAAVAATPEVAALVRSPRVGKERVYALLVELVGEQLGAEGRNLLRLLVENRRLALLPAIAEAYEALRMEAEGRVRAEVVSARPLEEAQAERIRAALERRLGRKVELGHRVDESLIGGAVIRAGDLVIDGSVRGRLQRLAAELAG</sequence>
<dbReference type="PRINTS" id="PR00125">
    <property type="entry name" value="ATPASEDELTA"/>
</dbReference>